<proteinExistence type="predicted"/>
<feature type="region of interest" description="Disordered" evidence="1">
    <location>
        <begin position="63"/>
        <end position="84"/>
    </location>
</feature>
<organism evidence="2">
    <name type="scientific">Pararge aegeria</name>
    <name type="common">speckled wood butterfly</name>
    <dbReference type="NCBI Taxonomy" id="116150"/>
    <lineage>
        <taxon>Eukaryota</taxon>
        <taxon>Metazoa</taxon>
        <taxon>Ecdysozoa</taxon>
        <taxon>Arthropoda</taxon>
        <taxon>Hexapoda</taxon>
        <taxon>Insecta</taxon>
        <taxon>Pterygota</taxon>
        <taxon>Neoptera</taxon>
        <taxon>Endopterygota</taxon>
        <taxon>Lepidoptera</taxon>
        <taxon>Glossata</taxon>
        <taxon>Ditrysia</taxon>
        <taxon>Papilionoidea</taxon>
        <taxon>Nymphalidae</taxon>
        <taxon>Satyrinae</taxon>
        <taxon>Satyrini</taxon>
        <taxon>Parargina</taxon>
        <taxon>Pararge</taxon>
    </lineage>
</organism>
<sequence length="123" mass="14161">MSVHPKSRLQAYVNNDVQQKSNGTIKDLTSNVTRYKGPIHHNKEEINIRVNRKVTPVKKVVSPQPTIPLKTPQAPTLKKPLYTPRSLRTPASVNELRRTNTPMRAVYISPRRSPRQKIQRTYN</sequence>
<evidence type="ECO:0000313" key="2">
    <source>
        <dbReference type="EMBL" id="JAA91594.1"/>
    </source>
</evidence>
<name>S4PKK1_9NEOP</name>
<evidence type="ECO:0000256" key="1">
    <source>
        <dbReference type="SAM" id="MobiDB-lite"/>
    </source>
</evidence>
<dbReference type="AlphaFoldDB" id="S4PKK1"/>
<dbReference type="EMBL" id="GAIX01000966">
    <property type="protein sequence ID" value="JAA91594.1"/>
    <property type="molecule type" value="Transcribed_RNA"/>
</dbReference>
<accession>S4PKK1</accession>
<protein>
    <submittedName>
        <fullName evidence="2">Uncharacterized protein</fullName>
    </submittedName>
</protein>
<reference evidence="2" key="1">
    <citation type="journal article" date="2013" name="BMC Genomics">
        <title>Unscrambling butterfly oogenesis.</title>
        <authorList>
            <person name="Carter J.M."/>
            <person name="Baker S.C."/>
            <person name="Pink R."/>
            <person name="Carter D.R."/>
            <person name="Collins A."/>
            <person name="Tomlin J."/>
            <person name="Gibbs M."/>
            <person name="Breuker C.J."/>
        </authorList>
    </citation>
    <scope>NUCLEOTIDE SEQUENCE</scope>
    <source>
        <tissue evidence="2">Ovary</tissue>
    </source>
</reference>
<reference evidence="2" key="2">
    <citation type="submission" date="2013-05" db="EMBL/GenBank/DDBJ databases">
        <authorList>
            <person name="Carter J.-M."/>
            <person name="Baker S.C."/>
            <person name="Pink R."/>
            <person name="Carter D.R.F."/>
            <person name="Collins A."/>
            <person name="Tomlin J."/>
            <person name="Gibbs M."/>
            <person name="Breuker C.J."/>
        </authorList>
    </citation>
    <scope>NUCLEOTIDE SEQUENCE</scope>
    <source>
        <tissue evidence="2">Ovary</tissue>
    </source>
</reference>